<dbReference type="AlphaFoldDB" id="A0A5B7DVV5"/>
<evidence type="ECO:0000313" key="2">
    <source>
        <dbReference type="Proteomes" id="UP000324222"/>
    </source>
</evidence>
<dbReference type="Proteomes" id="UP000324222">
    <property type="component" value="Unassembled WGS sequence"/>
</dbReference>
<comment type="caution">
    <text evidence="1">The sequence shown here is derived from an EMBL/GenBank/DDBJ whole genome shotgun (WGS) entry which is preliminary data.</text>
</comment>
<proteinExistence type="predicted"/>
<sequence>MSWQVPHLSGFGKLRSLRYTMSLSQSLGRYTLPVFVESTIHICGSIRASQISFYLYKLEVKQVINSTAQQNRTLSLLETLHGCDVGVPLIELDKVDSSKELLQM</sequence>
<keyword evidence="2" id="KW-1185">Reference proteome</keyword>
<name>A0A5B7DVV5_PORTR</name>
<evidence type="ECO:0000313" key="1">
    <source>
        <dbReference type="EMBL" id="MPC25133.1"/>
    </source>
</evidence>
<reference evidence="1 2" key="1">
    <citation type="submission" date="2019-05" db="EMBL/GenBank/DDBJ databases">
        <title>Another draft genome of Portunus trituberculatus and its Hox gene families provides insights of decapod evolution.</title>
        <authorList>
            <person name="Jeong J.-H."/>
            <person name="Song I."/>
            <person name="Kim S."/>
            <person name="Choi T."/>
            <person name="Kim D."/>
            <person name="Ryu S."/>
            <person name="Kim W."/>
        </authorList>
    </citation>
    <scope>NUCLEOTIDE SEQUENCE [LARGE SCALE GENOMIC DNA]</scope>
    <source>
        <tissue evidence="1">Muscle</tissue>
    </source>
</reference>
<organism evidence="1 2">
    <name type="scientific">Portunus trituberculatus</name>
    <name type="common">Swimming crab</name>
    <name type="synonym">Neptunus trituberculatus</name>
    <dbReference type="NCBI Taxonomy" id="210409"/>
    <lineage>
        <taxon>Eukaryota</taxon>
        <taxon>Metazoa</taxon>
        <taxon>Ecdysozoa</taxon>
        <taxon>Arthropoda</taxon>
        <taxon>Crustacea</taxon>
        <taxon>Multicrustacea</taxon>
        <taxon>Malacostraca</taxon>
        <taxon>Eumalacostraca</taxon>
        <taxon>Eucarida</taxon>
        <taxon>Decapoda</taxon>
        <taxon>Pleocyemata</taxon>
        <taxon>Brachyura</taxon>
        <taxon>Eubrachyura</taxon>
        <taxon>Portunoidea</taxon>
        <taxon>Portunidae</taxon>
        <taxon>Portuninae</taxon>
        <taxon>Portunus</taxon>
    </lineage>
</organism>
<dbReference type="EMBL" id="VSRR010001420">
    <property type="protein sequence ID" value="MPC25133.1"/>
    <property type="molecule type" value="Genomic_DNA"/>
</dbReference>
<protein>
    <submittedName>
        <fullName evidence="1">Uncharacterized protein</fullName>
    </submittedName>
</protein>
<gene>
    <name evidence="1" type="ORF">E2C01_018233</name>
</gene>
<accession>A0A5B7DVV5</accession>